<dbReference type="PROSITE" id="PS50001">
    <property type="entry name" value="SH2"/>
    <property type="match status" value="1"/>
</dbReference>
<evidence type="ECO:0000256" key="8">
    <source>
        <dbReference type="ARBA" id="ARBA00023137"/>
    </source>
</evidence>
<evidence type="ECO:0000256" key="11">
    <source>
        <dbReference type="PROSITE-ProRule" id="PRU00191"/>
    </source>
</evidence>
<evidence type="ECO:0000256" key="2">
    <source>
        <dbReference type="ARBA" id="ARBA00022679"/>
    </source>
</evidence>
<dbReference type="InterPro" id="IPR020635">
    <property type="entry name" value="Tyr_kinase_cat_dom"/>
</dbReference>
<dbReference type="InterPro" id="IPR008266">
    <property type="entry name" value="Tyr_kinase_AS"/>
</dbReference>
<evidence type="ECO:0000256" key="13">
    <source>
        <dbReference type="PROSITE-ProRule" id="PRU10141"/>
    </source>
</evidence>
<evidence type="ECO:0000313" key="18">
    <source>
        <dbReference type="EMBL" id="KAG7328421.1"/>
    </source>
</evidence>
<dbReference type="PROSITE" id="PS00107">
    <property type="entry name" value="PROTEIN_KINASE_ATP"/>
    <property type="match status" value="1"/>
</dbReference>
<keyword evidence="9" id="KW-0449">Lipoprotein</keyword>
<keyword evidence="19" id="KW-1185">Reference proteome</keyword>
<sequence>MGNSVCSYEACCCLTRSEERKEETVIEKQVYKSIFDFPSNIPGDQKLKKGDILEVIEEGDHWVYARRRTVKNGVSEEQVYVPKDFLKPLNSVEAEPWYFENISSRTEAKRCLLRPENSDGAFLVWKSKENNSYYLSVKNEGVARHYRIKERESDKCFYLVSRKAFQTLSDLVESYSKNQDGLCARLNLPCVMLDKPTLPSLSFKDQWEIDRSSLTKVKKLGSGEFGEVWHGVWNNMIDVAIKEFRVISPDIQTEINIMKELQHKNLIRLYAVCTVDEPFCIITELIKKGSLKKYLIGHKELKDIEFSLMMDFAVQITEGMAYLESKNIVHRDLRADNILLTEMLSCKIADFGLAQFTISQDQQLSSVKVPVKWMAPEIFNGKNYTKKCDVWSFGILLTEIVTYGNDPYPDHNKAACIQAIQRGYRMTRAPACPQTLYDIMLLCWHSNPDERPTFMELQERLMTLIHEPTMVLD</sequence>
<dbReference type="SUPFAM" id="SSF50044">
    <property type="entry name" value="SH3-domain"/>
    <property type="match status" value="1"/>
</dbReference>
<dbReference type="PROSITE" id="PS00109">
    <property type="entry name" value="PROTEIN_KINASE_TYR"/>
    <property type="match status" value="1"/>
</dbReference>
<dbReference type="PRINTS" id="PR00401">
    <property type="entry name" value="SH2DOMAIN"/>
</dbReference>
<evidence type="ECO:0000256" key="7">
    <source>
        <dbReference type="ARBA" id="ARBA00022999"/>
    </source>
</evidence>
<dbReference type="OrthoDB" id="4062651at2759"/>
<keyword evidence="5 14" id="KW-0418">Kinase</keyword>
<dbReference type="InterPro" id="IPR001245">
    <property type="entry name" value="Ser-Thr/Tyr_kinase_cat_dom"/>
</dbReference>
<keyword evidence="4 13" id="KW-0547">Nucleotide-binding</keyword>
<dbReference type="InterPro" id="IPR050198">
    <property type="entry name" value="Non-receptor_tyrosine_kinases"/>
</dbReference>
<dbReference type="InterPro" id="IPR000719">
    <property type="entry name" value="Prot_kinase_dom"/>
</dbReference>
<evidence type="ECO:0000256" key="10">
    <source>
        <dbReference type="ARBA" id="ARBA00051245"/>
    </source>
</evidence>
<dbReference type="AlphaFoldDB" id="A0A9D3NRY8"/>
<dbReference type="SMART" id="SM00326">
    <property type="entry name" value="SH3"/>
    <property type="match status" value="1"/>
</dbReference>
<dbReference type="PROSITE" id="PS50002">
    <property type="entry name" value="SH3"/>
    <property type="match status" value="1"/>
</dbReference>
<dbReference type="Proteomes" id="UP000824219">
    <property type="component" value="Linkage Group LG09"/>
</dbReference>
<proteinExistence type="inferred from homology"/>
<keyword evidence="1 12" id="KW-0728">SH3 domain</keyword>
<reference evidence="18 19" key="1">
    <citation type="submission" date="2021-06" db="EMBL/GenBank/DDBJ databases">
        <title>Chromosome-level genome assembly of the red-tail catfish (Hemibagrus wyckioides).</title>
        <authorList>
            <person name="Shao F."/>
        </authorList>
    </citation>
    <scope>NUCLEOTIDE SEQUENCE [LARGE SCALE GENOMIC DNA]</scope>
    <source>
        <strain evidence="18">EC202008001</strain>
        <tissue evidence="18">Blood</tissue>
    </source>
</reference>
<gene>
    <name evidence="18" type="ORF">KOW79_008365</name>
</gene>
<evidence type="ECO:0000256" key="5">
    <source>
        <dbReference type="ARBA" id="ARBA00022777"/>
    </source>
</evidence>
<dbReference type="Gene3D" id="3.30.505.10">
    <property type="entry name" value="SH2 domain"/>
    <property type="match status" value="1"/>
</dbReference>
<dbReference type="GO" id="GO:0004715">
    <property type="term" value="F:non-membrane spanning protein tyrosine kinase activity"/>
    <property type="evidence" value="ECO:0007669"/>
    <property type="project" value="UniProtKB-EC"/>
</dbReference>
<keyword evidence="7 11" id="KW-0727">SH2 domain</keyword>
<evidence type="ECO:0000259" key="17">
    <source>
        <dbReference type="PROSITE" id="PS50011"/>
    </source>
</evidence>
<evidence type="ECO:0000256" key="9">
    <source>
        <dbReference type="ARBA" id="ARBA00023288"/>
    </source>
</evidence>
<evidence type="ECO:0000259" key="16">
    <source>
        <dbReference type="PROSITE" id="PS50002"/>
    </source>
</evidence>
<dbReference type="InterPro" id="IPR017441">
    <property type="entry name" value="Protein_kinase_ATP_BS"/>
</dbReference>
<dbReference type="EMBL" id="JAHKSW010000009">
    <property type="protein sequence ID" value="KAG7328421.1"/>
    <property type="molecule type" value="Genomic_DNA"/>
</dbReference>
<evidence type="ECO:0000256" key="4">
    <source>
        <dbReference type="ARBA" id="ARBA00022741"/>
    </source>
</evidence>
<evidence type="ECO:0000313" key="19">
    <source>
        <dbReference type="Proteomes" id="UP000824219"/>
    </source>
</evidence>
<organism evidence="18 19">
    <name type="scientific">Hemibagrus wyckioides</name>
    <dbReference type="NCBI Taxonomy" id="337641"/>
    <lineage>
        <taxon>Eukaryota</taxon>
        <taxon>Metazoa</taxon>
        <taxon>Chordata</taxon>
        <taxon>Craniata</taxon>
        <taxon>Vertebrata</taxon>
        <taxon>Euteleostomi</taxon>
        <taxon>Actinopterygii</taxon>
        <taxon>Neopterygii</taxon>
        <taxon>Teleostei</taxon>
        <taxon>Ostariophysi</taxon>
        <taxon>Siluriformes</taxon>
        <taxon>Bagridae</taxon>
        <taxon>Hemibagrus</taxon>
    </lineage>
</organism>
<accession>A0A9D3NRY8</accession>
<dbReference type="EC" id="2.7.10.2" evidence="14"/>
<dbReference type="SUPFAM" id="SSF55550">
    <property type="entry name" value="SH2 domain"/>
    <property type="match status" value="1"/>
</dbReference>
<dbReference type="Gene3D" id="2.30.30.40">
    <property type="entry name" value="SH3 Domains"/>
    <property type="match status" value="1"/>
</dbReference>
<evidence type="ECO:0000256" key="14">
    <source>
        <dbReference type="RuleBase" id="RU362096"/>
    </source>
</evidence>
<dbReference type="Pfam" id="PF00017">
    <property type="entry name" value="SH2"/>
    <property type="match status" value="1"/>
</dbReference>
<keyword evidence="3" id="KW-0519">Myristate</keyword>
<evidence type="ECO:0000256" key="6">
    <source>
        <dbReference type="ARBA" id="ARBA00022840"/>
    </source>
</evidence>
<dbReference type="InterPro" id="IPR000980">
    <property type="entry name" value="SH2"/>
</dbReference>
<dbReference type="InterPro" id="IPR036860">
    <property type="entry name" value="SH2_dom_sf"/>
</dbReference>
<comment type="caution">
    <text evidence="18">The sequence shown here is derived from an EMBL/GenBank/DDBJ whole genome shotgun (WGS) entry which is preliminary data.</text>
</comment>
<dbReference type="SMART" id="SM00252">
    <property type="entry name" value="SH2"/>
    <property type="match status" value="1"/>
</dbReference>
<dbReference type="FunFam" id="3.30.200.20:FF:000053">
    <property type="entry name" value="Tyrosine-protein kinase"/>
    <property type="match status" value="1"/>
</dbReference>
<dbReference type="FunFam" id="1.10.510.10:FF:000554">
    <property type="entry name" value="Predicted protein"/>
    <property type="match status" value="1"/>
</dbReference>
<feature type="domain" description="Protein kinase" evidence="17">
    <location>
        <begin position="214"/>
        <end position="470"/>
    </location>
</feature>
<dbReference type="InterPro" id="IPR011009">
    <property type="entry name" value="Kinase-like_dom_sf"/>
</dbReference>
<evidence type="ECO:0000256" key="12">
    <source>
        <dbReference type="PROSITE-ProRule" id="PRU00192"/>
    </source>
</evidence>
<keyword evidence="8 14" id="KW-0829">Tyrosine-protein kinase</keyword>
<name>A0A9D3NRY8_9TELE</name>
<evidence type="ECO:0000259" key="15">
    <source>
        <dbReference type="PROSITE" id="PS50001"/>
    </source>
</evidence>
<protein>
    <recommendedName>
        <fullName evidence="14">Tyrosine-protein kinase</fullName>
        <ecNumber evidence="14">2.7.10.2</ecNumber>
    </recommendedName>
</protein>
<dbReference type="GO" id="GO:0005524">
    <property type="term" value="F:ATP binding"/>
    <property type="evidence" value="ECO:0007669"/>
    <property type="project" value="UniProtKB-UniRule"/>
</dbReference>
<dbReference type="InterPro" id="IPR036028">
    <property type="entry name" value="SH3-like_dom_sf"/>
</dbReference>
<evidence type="ECO:0000256" key="1">
    <source>
        <dbReference type="ARBA" id="ARBA00022443"/>
    </source>
</evidence>
<dbReference type="PRINTS" id="PR00109">
    <property type="entry name" value="TYRKINASE"/>
</dbReference>
<feature type="domain" description="SH3" evidence="16">
    <location>
        <begin position="26"/>
        <end position="91"/>
    </location>
</feature>
<keyword evidence="6 13" id="KW-0067">ATP-binding</keyword>
<keyword evidence="2 14" id="KW-0808">Transferase</keyword>
<comment type="similarity">
    <text evidence="14">Belongs to the protein kinase superfamily. Tyr protein kinase family.</text>
</comment>
<evidence type="ECO:0000256" key="3">
    <source>
        <dbReference type="ARBA" id="ARBA00022707"/>
    </source>
</evidence>
<dbReference type="SMART" id="SM00219">
    <property type="entry name" value="TyrKc"/>
    <property type="match status" value="1"/>
</dbReference>
<dbReference type="Gene3D" id="1.10.510.10">
    <property type="entry name" value="Transferase(Phosphotransferase) domain 1"/>
    <property type="match status" value="1"/>
</dbReference>
<comment type="catalytic activity">
    <reaction evidence="10 14">
        <text>L-tyrosyl-[protein] + ATP = O-phospho-L-tyrosyl-[protein] + ADP + H(+)</text>
        <dbReference type="Rhea" id="RHEA:10596"/>
        <dbReference type="Rhea" id="RHEA-COMP:10136"/>
        <dbReference type="Rhea" id="RHEA-COMP:20101"/>
        <dbReference type="ChEBI" id="CHEBI:15378"/>
        <dbReference type="ChEBI" id="CHEBI:30616"/>
        <dbReference type="ChEBI" id="CHEBI:46858"/>
        <dbReference type="ChEBI" id="CHEBI:61978"/>
        <dbReference type="ChEBI" id="CHEBI:456216"/>
        <dbReference type="EC" id="2.7.10.2"/>
    </reaction>
</comment>
<feature type="domain" description="SH2" evidence="15">
    <location>
        <begin position="97"/>
        <end position="190"/>
    </location>
</feature>
<dbReference type="SUPFAM" id="SSF56112">
    <property type="entry name" value="Protein kinase-like (PK-like)"/>
    <property type="match status" value="1"/>
</dbReference>
<dbReference type="PROSITE" id="PS50011">
    <property type="entry name" value="PROTEIN_KINASE_DOM"/>
    <property type="match status" value="1"/>
</dbReference>
<dbReference type="Pfam" id="PF07714">
    <property type="entry name" value="PK_Tyr_Ser-Thr"/>
    <property type="match status" value="1"/>
</dbReference>
<dbReference type="InterPro" id="IPR001452">
    <property type="entry name" value="SH3_domain"/>
</dbReference>
<feature type="binding site" evidence="13">
    <location>
        <position position="242"/>
    </location>
    <ligand>
        <name>ATP</name>
        <dbReference type="ChEBI" id="CHEBI:30616"/>
    </ligand>
</feature>
<dbReference type="PANTHER" id="PTHR24418">
    <property type="entry name" value="TYROSINE-PROTEIN KINASE"/>
    <property type="match status" value="1"/>
</dbReference>